<evidence type="ECO:0000313" key="1">
    <source>
        <dbReference type="EMBL" id="QBZ59315.1"/>
    </source>
</evidence>
<protein>
    <submittedName>
        <fullName evidence="1">Uncharacterized protein</fullName>
    </submittedName>
</protein>
<reference evidence="1 2" key="1">
    <citation type="journal article" date="2019" name="Mol. Biol. Evol.">
        <title>Blast fungal genomes show frequent chromosomal changes, gene gains and losses, and effector gene turnover.</title>
        <authorList>
            <person name="Gomez Luciano L.B."/>
            <person name="Jason Tsai I."/>
            <person name="Chuma I."/>
            <person name="Tosa Y."/>
            <person name="Chen Y.H."/>
            <person name="Li J.Y."/>
            <person name="Li M.Y."/>
            <person name="Jade Lu M.Y."/>
            <person name="Nakayashiki H."/>
            <person name="Li W.H."/>
        </authorList>
    </citation>
    <scope>NUCLEOTIDE SEQUENCE [LARGE SCALE GENOMIC DNA]</scope>
    <source>
        <strain evidence="1">MZ5-1-6</strain>
    </source>
</reference>
<accession>A0A4V1C6B6</accession>
<gene>
    <name evidence="1" type="ORF">PoMZ_04276</name>
</gene>
<dbReference type="EMBL" id="CP034206">
    <property type="protein sequence ID" value="QBZ59315.1"/>
    <property type="molecule type" value="Genomic_DNA"/>
</dbReference>
<evidence type="ECO:0000313" key="2">
    <source>
        <dbReference type="Proteomes" id="UP000294847"/>
    </source>
</evidence>
<dbReference type="Proteomes" id="UP000294847">
    <property type="component" value="Chromosome 3"/>
</dbReference>
<name>A0A4V1C6B6_PYROR</name>
<sequence length="68" mass="7494">MWCGGCCYRARPAAGAVCAVWRICDKLPSLEDDPQPVGSRFSLGADRRALHKTNMEAGTAKQRPFGRR</sequence>
<organism evidence="1 2">
    <name type="scientific">Pyricularia oryzae</name>
    <name type="common">Rice blast fungus</name>
    <name type="synonym">Magnaporthe oryzae</name>
    <dbReference type="NCBI Taxonomy" id="318829"/>
    <lineage>
        <taxon>Eukaryota</taxon>
        <taxon>Fungi</taxon>
        <taxon>Dikarya</taxon>
        <taxon>Ascomycota</taxon>
        <taxon>Pezizomycotina</taxon>
        <taxon>Sordariomycetes</taxon>
        <taxon>Sordariomycetidae</taxon>
        <taxon>Magnaporthales</taxon>
        <taxon>Pyriculariaceae</taxon>
        <taxon>Pyricularia</taxon>
    </lineage>
</organism>
<dbReference type="AlphaFoldDB" id="A0A4V1C6B6"/>
<proteinExistence type="predicted"/>